<dbReference type="InterPro" id="IPR032816">
    <property type="entry name" value="VTT_dom"/>
</dbReference>
<dbReference type="PANTHER" id="PTHR12677">
    <property type="entry name" value="GOLGI APPARATUS MEMBRANE PROTEIN TVP38-RELATED"/>
    <property type="match status" value="1"/>
</dbReference>
<dbReference type="Proteomes" id="UP000286954">
    <property type="component" value="Chromosome"/>
</dbReference>
<keyword evidence="5 6" id="KW-0472">Membrane</keyword>
<dbReference type="KEGG" id="gak:X907_2483"/>
<proteinExistence type="inferred from homology"/>
<evidence type="ECO:0000256" key="3">
    <source>
        <dbReference type="ARBA" id="ARBA00022692"/>
    </source>
</evidence>
<evidence type="ECO:0000256" key="4">
    <source>
        <dbReference type="ARBA" id="ARBA00022989"/>
    </source>
</evidence>
<keyword evidence="4 6" id="KW-1133">Transmembrane helix</keyword>
<dbReference type="EMBL" id="CP018911">
    <property type="protein sequence ID" value="AZU04997.1"/>
    <property type="molecule type" value="Genomic_DNA"/>
</dbReference>
<dbReference type="OrthoDB" id="9779114at2"/>
<protein>
    <recommendedName>
        <fullName evidence="6">TVP38/TMEM64 family membrane protein</fullName>
    </recommendedName>
</protein>
<feature type="transmembrane region" description="Helical" evidence="6">
    <location>
        <begin position="214"/>
        <end position="235"/>
    </location>
</feature>
<dbReference type="Pfam" id="PF09335">
    <property type="entry name" value="VTT_dom"/>
    <property type="match status" value="1"/>
</dbReference>
<evidence type="ECO:0000256" key="6">
    <source>
        <dbReference type="RuleBase" id="RU366058"/>
    </source>
</evidence>
<dbReference type="GO" id="GO:0005886">
    <property type="term" value="C:plasma membrane"/>
    <property type="evidence" value="ECO:0007669"/>
    <property type="project" value="UniProtKB-SubCell"/>
</dbReference>
<gene>
    <name evidence="7" type="ORF">X907_2483</name>
</gene>
<feature type="transmembrane region" description="Helical" evidence="6">
    <location>
        <begin position="20"/>
        <end position="39"/>
    </location>
</feature>
<keyword evidence="2 6" id="KW-1003">Cell membrane</keyword>
<dbReference type="AlphaFoldDB" id="A0A3T0ECH4"/>
<accession>A0A3T0ECH4</accession>
<evidence type="ECO:0000313" key="8">
    <source>
        <dbReference type="Proteomes" id="UP000286954"/>
    </source>
</evidence>
<keyword evidence="3 6" id="KW-0812">Transmembrane</keyword>
<feature type="transmembrane region" description="Helical" evidence="6">
    <location>
        <begin position="93"/>
        <end position="123"/>
    </location>
</feature>
<dbReference type="InterPro" id="IPR015414">
    <property type="entry name" value="TMEM64"/>
</dbReference>
<organism evidence="7 8">
    <name type="scientific">Glycocaulis alkaliphilus</name>
    <dbReference type="NCBI Taxonomy" id="1434191"/>
    <lineage>
        <taxon>Bacteria</taxon>
        <taxon>Pseudomonadati</taxon>
        <taxon>Pseudomonadota</taxon>
        <taxon>Alphaproteobacteria</taxon>
        <taxon>Maricaulales</taxon>
        <taxon>Maricaulaceae</taxon>
        <taxon>Glycocaulis</taxon>
    </lineage>
</organism>
<evidence type="ECO:0000256" key="2">
    <source>
        <dbReference type="ARBA" id="ARBA00022475"/>
    </source>
</evidence>
<comment type="subcellular location">
    <subcellularLocation>
        <location evidence="1 6">Cell membrane</location>
        <topology evidence="1 6">Multi-pass membrane protein</topology>
    </subcellularLocation>
</comment>
<feature type="transmembrane region" description="Helical" evidence="6">
    <location>
        <begin position="146"/>
        <end position="170"/>
    </location>
</feature>
<feature type="transmembrane region" description="Helical" evidence="6">
    <location>
        <begin position="59"/>
        <end position="81"/>
    </location>
</feature>
<evidence type="ECO:0000313" key="7">
    <source>
        <dbReference type="EMBL" id="AZU04997.1"/>
    </source>
</evidence>
<name>A0A3T0ECH4_9PROT</name>
<evidence type="ECO:0000256" key="1">
    <source>
        <dbReference type="ARBA" id="ARBA00004651"/>
    </source>
</evidence>
<evidence type="ECO:0000256" key="5">
    <source>
        <dbReference type="ARBA" id="ARBA00023136"/>
    </source>
</evidence>
<sequence>MTAPTPPDAPAKAKPLWLRLLPVLILAAALIAVLASGVWRDLNLETLQANQAALEAYVAANLILAVLIYTLIYALAVSISVPGAIWFTIGAGFVFGPIVGTGVAVTGSTIGATIIFIAVRYAFADWARAKFGNWVKRLQDGFSSDAFSYVLILRLIPVLPFFGINIATALLNVPLRAYVLGTFIGVMPLAYVYATVGSTIGRAAGGVPSLLDLLTPELIAAICVFALVGFLPFIYKRLTGKKPPASNGGEA</sequence>
<reference evidence="7 8" key="1">
    <citation type="submission" date="2016-12" db="EMBL/GenBank/DDBJ databases">
        <title>The genome of dimorphic prosthecate Glycocaulis alkaliphilus 6b-8t, isolated from crude oil dictates its adaptability in petroleum environments.</title>
        <authorList>
            <person name="Wu X.-L."/>
            <person name="Geng S."/>
        </authorList>
    </citation>
    <scope>NUCLEOTIDE SEQUENCE [LARGE SCALE GENOMIC DNA]</scope>
    <source>
        <strain evidence="7 8">6B-8</strain>
    </source>
</reference>
<dbReference type="RefSeq" id="WP_127568411.1">
    <property type="nucleotide sequence ID" value="NZ_BMFB01000001.1"/>
</dbReference>
<feature type="transmembrane region" description="Helical" evidence="6">
    <location>
        <begin position="177"/>
        <end position="194"/>
    </location>
</feature>
<comment type="similarity">
    <text evidence="6">Belongs to the TVP38/TMEM64 family.</text>
</comment>
<dbReference type="PANTHER" id="PTHR12677:SF59">
    <property type="entry name" value="GOLGI APPARATUS MEMBRANE PROTEIN TVP38-RELATED"/>
    <property type="match status" value="1"/>
</dbReference>
<keyword evidence="8" id="KW-1185">Reference proteome</keyword>